<dbReference type="InterPro" id="IPR051783">
    <property type="entry name" value="NAD(P)-dependent_oxidoreduct"/>
</dbReference>
<dbReference type="PANTHER" id="PTHR48079:SF6">
    <property type="entry name" value="NAD(P)-BINDING DOMAIN-CONTAINING PROTEIN-RELATED"/>
    <property type="match status" value="1"/>
</dbReference>
<evidence type="ECO:0000313" key="3">
    <source>
        <dbReference type="Proteomes" id="UP000019275"/>
    </source>
</evidence>
<gene>
    <name evidence="2" type="ORF">KLA_11235</name>
</gene>
<proteinExistence type="predicted"/>
<dbReference type="InterPro" id="IPR001509">
    <property type="entry name" value="Epimerase_deHydtase"/>
</dbReference>
<keyword evidence="3" id="KW-1185">Reference proteome</keyword>
<protein>
    <submittedName>
        <fullName evidence="2">NAD-dependent epimerase/dehydratase</fullName>
    </submittedName>
</protein>
<dbReference type="PANTHER" id="PTHR48079">
    <property type="entry name" value="PROTEIN YEEZ"/>
    <property type="match status" value="1"/>
</dbReference>
<evidence type="ECO:0000313" key="2">
    <source>
        <dbReference type="EMBL" id="EWH13114.1"/>
    </source>
</evidence>
<dbReference type="RefSeq" id="WP_034645888.1">
    <property type="nucleotide sequence ID" value="NZ_ARZX01000014.1"/>
</dbReference>
<dbReference type="Pfam" id="PF01370">
    <property type="entry name" value="Epimerase"/>
    <property type="match status" value="1"/>
</dbReference>
<sequence>MILVTGGTGLVGAHLLLQLLKTEGAVKAIHRPSSNLEQVKKVFSYYVDNADELFTKINWVVADVTDIPSLEDAFINVTHVYHCAALISFDPNDYFKLRHVNTKGTANIVNICLANNVQKLTYVSSIATLGKNEATPIVTEETEWNDADVNVYALTKYAAEMEVWRGTQEGLDAVIVNPGVILGPGYWDSGSGQFFSKIANGLKYYPPSGSGFVGVADVADMCIKLMKSDLKNERYIAVTKNATFKEVLDKIAKEINKPKPTKALKIWQLNILYKLDWLVHLFTRRGRKLSKMQVHGLKSQDMYQNAKIKEAINFKFTDLDTVIKTTSSLLLQEQL</sequence>
<accession>A0ABN0RMG1</accession>
<organism evidence="2 3">
    <name type="scientific">Cellulophaga geojensis KL-A</name>
    <dbReference type="NCBI Taxonomy" id="1328323"/>
    <lineage>
        <taxon>Bacteria</taxon>
        <taxon>Pseudomonadati</taxon>
        <taxon>Bacteroidota</taxon>
        <taxon>Flavobacteriia</taxon>
        <taxon>Flavobacteriales</taxon>
        <taxon>Flavobacteriaceae</taxon>
        <taxon>Cellulophaga</taxon>
    </lineage>
</organism>
<evidence type="ECO:0000259" key="1">
    <source>
        <dbReference type="Pfam" id="PF01370"/>
    </source>
</evidence>
<dbReference type="EMBL" id="ARZX01000014">
    <property type="protein sequence ID" value="EWH13114.1"/>
    <property type="molecule type" value="Genomic_DNA"/>
</dbReference>
<dbReference type="InterPro" id="IPR036291">
    <property type="entry name" value="NAD(P)-bd_dom_sf"/>
</dbReference>
<dbReference type="SUPFAM" id="SSF51735">
    <property type="entry name" value="NAD(P)-binding Rossmann-fold domains"/>
    <property type="match status" value="1"/>
</dbReference>
<dbReference type="Gene3D" id="3.40.50.720">
    <property type="entry name" value="NAD(P)-binding Rossmann-like Domain"/>
    <property type="match status" value="1"/>
</dbReference>
<name>A0ABN0RMG1_9FLAO</name>
<comment type="caution">
    <text evidence="2">The sequence shown here is derived from an EMBL/GenBank/DDBJ whole genome shotgun (WGS) entry which is preliminary data.</text>
</comment>
<feature type="domain" description="NAD-dependent epimerase/dehydratase" evidence="1">
    <location>
        <begin position="2"/>
        <end position="233"/>
    </location>
</feature>
<reference evidence="2 3" key="1">
    <citation type="journal article" date="2014" name="Genome Announc.">
        <title>Draft Genome Sequence of the Carrageenan-Degrading Bacterium Cellulophaga sp. Strain KL-A, Isolated from Decaying Marine Algae.</title>
        <authorList>
            <person name="Shan D."/>
            <person name="Ying J."/>
            <person name="Li X."/>
            <person name="Gao Z."/>
            <person name="Wei G."/>
            <person name="Shao Z."/>
        </authorList>
    </citation>
    <scope>NUCLEOTIDE SEQUENCE [LARGE SCALE GENOMIC DNA]</scope>
    <source>
        <strain evidence="2 3">KL-A</strain>
    </source>
</reference>
<dbReference type="Proteomes" id="UP000019275">
    <property type="component" value="Unassembled WGS sequence"/>
</dbReference>